<feature type="chain" id="PRO_5012339591" description="Fibronectin type-III domain-containing protein" evidence="2">
    <location>
        <begin position="24"/>
        <end position="213"/>
    </location>
</feature>
<dbReference type="PROSITE" id="PS51257">
    <property type="entry name" value="PROKAR_LIPOPROTEIN"/>
    <property type="match status" value="1"/>
</dbReference>
<evidence type="ECO:0000256" key="1">
    <source>
        <dbReference type="SAM" id="MobiDB-lite"/>
    </source>
</evidence>
<dbReference type="AlphaFoldDB" id="A0A1J0LRY2"/>
<evidence type="ECO:0000313" key="3">
    <source>
        <dbReference type="EMBL" id="APD09078.1"/>
    </source>
</evidence>
<organism evidence="3 4">
    <name type="scientific">Thermus brockianus</name>
    <dbReference type="NCBI Taxonomy" id="56956"/>
    <lineage>
        <taxon>Bacteria</taxon>
        <taxon>Thermotogati</taxon>
        <taxon>Deinococcota</taxon>
        <taxon>Deinococci</taxon>
        <taxon>Thermales</taxon>
        <taxon>Thermaceae</taxon>
        <taxon>Thermus</taxon>
    </lineage>
</organism>
<dbReference type="KEGG" id="tbc:A0O31_00911"/>
<sequence length="213" mass="22577" precursor="true">MKGRFLGVGVLLILLLAACGGQGGGTRTANATVGTWNYGGQNVGIALVLWTVLPEPTHPDGFVINVTGPNNLSWSAGPNRSSVVGPAFWWWRNSSLIPSSGEYRIAASLPGNPNFSRTLQVDATATLPQPQGVTLQATTNTATISWQAVSGAQSYYVELWQLDNNNNLSALRFSWYTTATQVQFTQAAQITLPPATTGPGSSPPTWTLQSSVT</sequence>
<evidence type="ECO:0000313" key="4">
    <source>
        <dbReference type="Proteomes" id="UP000182993"/>
    </source>
</evidence>
<proteinExistence type="predicted"/>
<feature type="region of interest" description="Disordered" evidence="1">
    <location>
        <begin position="193"/>
        <end position="213"/>
    </location>
</feature>
<name>A0A1J0LRY2_THEBO</name>
<evidence type="ECO:0000256" key="2">
    <source>
        <dbReference type="SAM" id="SignalP"/>
    </source>
</evidence>
<keyword evidence="2" id="KW-0732">Signal</keyword>
<gene>
    <name evidence="3" type="ORF">A0O31_00911</name>
</gene>
<dbReference type="Proteomes" id="UP000182993">
    <property type="component" value="Chromosome"/>
</dbReference>
<evidence type="ECO:0008006" key="5">
    <source>
        <dbReference type="Google" id="ProtNLM"/>
    </source>
</evidence>
<reference evidence="4" key="1">
    <citation type="submission" date="2016-06" db="EMBL/GenBank/DDBJ databases">
        <title>Whole genome sequencing of Thermus brockianus strain GE-1.</title>
        <authorList>
            <person name="Schaefers C."/>
            <person name="Blank S."/>
            <person name="Wiebusch S."/>
            <person name="Elleuche S."/>
            <person name="Antranikian G."/>
        </authorList>
    </citation>
    <scope>NUCLEOTIDE SEQUENCE [LARGE SCALE GENOMIC DNA]</scope>
    <source>
        <strain evidence="4">GE-1</strain>
    </source>
</reference>
<dbReference type="Gene3D" id="6.10.250.2590">
    <property type="match status" value="1"/>
</dbReference>
<feature type="signal peptide" evidence="2">
    <location>
        <begin position="1"/>
        <end position="23"/>
    </location>
</feature>
<protein>
    <recommendedName>
        <fullName evidence="5">Fibronectin type-III domain-containing protein</fullName>
    </recommendedName>
</protein>
<dbReference type="EMBL" id="CP016312">
    <property type="protein sequence ID" value="APD09078.1"/>
    <property type="molecule type" value="Genomic_DNA"/>
</dbReference>
<accession>A0A1J0LRY2</accession>